<evidence type="ECO:0000259" key="1">
    <source>
        <dbReference type="PROSITE" id="PS51459"/>
    </source>
</evidence>
<protein>
    <submittedName>
        <fullName evidence="2">Fic family protein</fullName>
    </submittedName>
</protein>
<sequence length="198" mass="22826">MGVGPSYGETPLDGEELDALEPRLLEEFAEPPGKADVFDLESTLLVGSRLILLEEVDAGELRVDDLLTVAFLKEWHRGLFAGIWTWAGKFRRTLLNIGSDPHLIETEVYVAMDNLRYQWRETNVHNARQLGIATHAELVRIHPFTDGNGRATRLMADLIFAAAQVEQSRRPHEWEYDWNLDKREYIRLLQKFDENRDP</sequence>
<evidence type="ECO:0000313" key="3">
    <source>
        <dbReference type="Proteomes" id="UP001204000"/>
    </source>
</evidence>
<comment type="caution">
    <text evidence="2">The sequence shown here is derived from an EMBL/GenBank/DDBJ whole genome shotgun (WGS) entry which is preliminary data.</text>
</comment>
<dbReference type="RefSeq" id="WP_253576444.1">
    <property type="nucleotide sequence ID" value="NZ_JAMFTQ010000003.1"/>
</dbReference>
<name>A0ABT1G2R7_9CORY</name>
<evidence type="ECO:0000313" key="2">
    <source>
        <dbReference type="EMBL" id="MCP1387288.1"/>
    </source>
</evidence>
<reference evidence="2" key="1">
    <citation type="submission" date="2022-05" db="EMBL/GenBank/DDBJ databases">
        <title>Corynebacterium sp. TA-R-1 sp. nov., isolated from human feces.</title>
        <authorList>
            <person name="Shamsuzzaman M."/>
            <person name="Dahal R.H."/>
        </authorList>
    </citation>
    <scope>NUCLEOTIDE SEQUENCE</scope>
    <source>
        <strain evidence="2">TA-R-1</strain>
    </source>
</reference>
<dbReference type="InterPro" id="IPR036597">
    <property type="entry name" value="Fido-like_dom_sf"/>
</dbReference>
<proteinExistence type="predicted"/>
<dbReference type="InterPro" id="IPR040198">
    <property type="entry name" value="Fido_containing"/>
</dbReference>
<dbReference type="PANTHER" id="PTHR13504:SF39">
    <property type="entry name" value="CELL FILAMENTATION PROTEIN"/>
    <property type="match status" value="1"/>
</dbReference>
<dbReference type="SUPFAM" id="SSF140931">
    <property type="entry name" value="Fic-like"/>
    <property type="match status" value="1"/>
</dbReference>
<dbReference type="InterPro" id="IPR003812">
    <property type="entry name" value="Fido"/>
</dbReference>
<accession>A0ABT1G2R7</accession>
<keyword evidence="3" id="KW-1185">Reference proteome</keyword>
<dbReference type="EMBL" id="JAMFTQ010000003">
    <property type="protein sequence ID" value="MCP1387288.1"/>
    <property type="molecule type" value="Genomic_DNA"/>
</dbReference>
<dbReference type="Pfam" id="PF02661">
    <property type="entry name" value="Fic"/>
    <property type="match status" value="1"/>
</dbReference>
<dbReference type="Proteomes" id="UP001204000">
    <property type="component" value="Unassembled WGS sequence"/>
</dbReference>
<feature type="domain" description="Fido" evidence="1">
    <location>
        <begin position="67"/>
        <end position="198"/>
    </location>
</feature>
<gene>
    <name evidence="2" type="ORF">M5J20_03675</name>
</gene>
<organism evidence="2 3">
    <name type="scientific">Corynebacterium stercoris</name>
    <dbReference type="NCBI Taxonomy" id="2943490"/>
    <lineage>
        <taxon>Bacteria</taxon>
        <taxon>Bacillati</taxon>
        <taxon>Actinomycetota</taxon>
        <taxon>Actinomycetes</taxon>
        <taxon>Mycobacteriales</taxon>
        <taxon>Corynebacteriaceae</taxon>
        <taxon>Corynebacterium</taxon>
    </lineage>
</organism>
<dbReference type="PROSITE" id="PS51459">
    <property type="entry name" value="FIDO"/>
    <property type="match status" value="1"/>
</dbReference>
<dbReference type="PANTHER" id="PTHR13504">
    <property type="entry name" value="FIDO DOMAIN-CONTAINING PROTEIN DDB_G0283145"/>
    <property type="match status" value="1"/>
</dbReference>
<dbReference type="Gene3D" id="1.10.3290.10">
    <property type="entry name" value="Fido-like domain"/>
    <property type="match status" value="1"/>
</dbReference>